<sequence length="489" mass="56794">MLILTPKPHPTECISGYLYQLSKANRYDRPSWIIEPYRNGYHADDYRRITPTVMQEIANLTVDEARRVCVRPDRVGDRTTLRLVGTELHASYVDMRSFRICPHCVAQQDRHEAFWHLRLVEWCPIHQVRLLTHCQVCGHQLRWNRPGIGRCSCGADLTVQASPERCESRLSGLLLVFRRALYGSEYVDTRVPDEMSHLLHIDLYRLTRMVEVLGNTFYWQRRRNKKEMLLSVSLEERKVKIDLLEVAKILVPWPISFREALRTYFDKQLSDADARKSFRFAFPWLEFALGRNLREHAEQLAFLREEAARFGATYWTRNQLKRGAGARITGENYRWGSVPDAAEVMGVDPRTLLKRIREGVVPVKESAIYRRSRNYKVDLKWAKDQKCSAHPEVKIRSASAMLGLSPDFFSILLAEQFYRPMLLTRRQGHFAIEDIRRFKGQLDAVVARYSIDGELGGVIFHGRRLDKIRSSKERARALHVLAASEGLAT</sequence>
<feature type="domain" description="TniQ" evidence="1">
    <location>
        <begin position="4"/>
        <end position="130"/>
    </location>
</feature>
<dbReference type="RefSeq" id="WP_187569239.1">
    <property type="nucleotide sequence ID" value="NZ_CP060711.1"/>
</dbReference>
<accession>A0A7G9QQ46</accession>
<evidence type="ECO:0000259" key="1">
    <source>
        <dbReference type="Pfam" id="PF06527"/>
    </source>
</evidence>
<evidence type="ECO:0000313" key="3">
    <source>
        <dbReference type="Proteomes" id="UP000515977"/>
    </source>
</evidence>
<proteinExistence type="predicted"/>
<dbReference type="InterPro" id="IPR009492">
    <property type="entry name" value="TniQ"/>
</dbReference>
<dbReference type="EMBL" id="CP060711">
    <property type="protein sequence ID" value="QNN45471.1"/>
    <property type="molecule type" value="Genomic_DNA"/>
</dbReference>
<reference evidence="2 3" key="1">
    <citation type="submission" date="2020-08" db="EMBL/GenBank/DDBJ databases">
        <title>Genome sequence of Thermomonas brevis KACC 16975T.</title>
        <authorList>
            <person name="Hyun D.-W."/>
            <person name="Bae J.-W."/>
        </authorList>
    </citation>
    <scope>NUCLEOTIDE SEQUENCE [LARGE SCALE GENOMIC DNA]</scope>
    <source>
        <strain evidence="2 3">KACC 16975</strain>
    </source>
</reference>
<name>A0A7G9QQ46_9GAMM</name>
<organism evidence="2 3">
    <name type="scientific">Thermomonas brevis</name>
    <dbReference type="NCBI Taxonomy" id="215691"/>
    <lineage>
        <taxon>Bacteria</taxon>
        <taxon>Pseudomonadati</taxon>
        <taxon>Pseudomonadota</taxon>
        <taxon>Gammaproteobacteria</taxon>
        <taxon>Lysobacterales</taxon>
        <taxon>Lysobacteraceae</taxon>
        <taxon>Thermomonas</taxon>
    </lineage>
</organism>
<dbReference type="KEGG" id="tbv:H9L17_09535"/>
<dbReference type="Proteomes" id="UP000515977">
    <property type="component" value="Chromosome"/>
</dbReference>
<dbReference type="AlphaFoldDB" id="A0A7G9QQ46"/>
<keyword evidence="3" id="KW-1185">Reference proteome</keyword>
<evidence type="ECO:0000313" key="2">
    <source>
        <dbReference type="EMBL" id="QNN45471.1"/>
    </source>
</evidence>
<protein>
    <submittedName>
        <fullName evidence="2">TniQ family protein</fullName>
    </submittedName>
</protein>
<gene>
    <name evidence="2" type="ORF">H9L17_09535</name>
</gene>
<dbReference type="Pfam" id="PF06527">
    <property type="entry name" value="TniQ"/>
    <property type="match status" value="1"/>
</dbReference>